<keyword evidence="4 6" id="KW-1133">Transmembrane helix</keyword>
<name>A0A2P4EQY2_9GAMM</name>
<dbReference type="GO" id="GO:0043165">
    <property type="term" value="P:Gram-negative-bacterium-type cell outer membrane assembly"/>
    <property type="evidence" value="ECO:0007669"/>
    <property type="project" value="UniProtKB-UniRule"/>
</dbReference>
<dbReference type="GO" id="GO:0030288">
    <property type="term" value="C:outer membrane-bounded periplasmic space"/>
    <property type="evidence" value="ECO:0007669"/>
    <property type="project" value="TreeGrafter"/>
</dbReference>
<gene>
    <name evidence="6 7" type="primary">lptC</name>
    <name evidence="7" type="ORF">C1949_17720</name>
</gene>
<comment type="subcellular location">
    <subcellularLocation>
        <location evidence="6">Cell inner membrane</location>
        <topology evidence="6">Single-pass membrane protein</topology>
    </subcellularLocation>
</comment>
<proteinExistence type="inferred from homology"/>
<comment type="function">
    <text evidence="6">Involved in the assembly of lipopolysaccharide (LPS). Required for the translocation of LPS from the inner membrane to the outer membrane. Facilitates the transfer of LPS from the inner membrane to the periplasmic protein LptA. Could be a docking site for LptA.</text>
</comment>
<dbReference type="NCBIfam" id="TIGR04409">
    <property type="entry name" value="LptC_YrbK"/>
    <property type="match status" value="1"/>
</dbReference>
<dbReference type="Pfam" id="PF06835">
    <property type="entry name" value="LptC"/>
    <property type="match status" value="1"/>
</dbReference>
<keyword evidence="2 6" id="KW-0997">Cell inner membrane</keyword>
<dbReference type="GO" id="GO:0005886">
    <property type="term" value="C:plasma membrane"/>
    <property type="evidence" value="ECO:0007669"/>
    <property type="project" value="UniProtKB-SubCell"/>
</dbReference>
<reference evidence="7 8" key="1">
    <citation type="submission" date="2018-01" db="EMBL/GenBank/DDBJ databases">
        <title>Draft genome of the type strain Pseudomonas oceani DSM 100277 isolated from the deep water in Okinawa trough, northwestern Pacific Ocean.</title>
        <authorList>
            <person name="Gomila M."/>
            <person name="Mulet M."/>
            <person name="Garcia-Valdes E."/>
            <person name="Lalucat J."/>
        </authorList>
    </citation>
    <scope>NUCLEOTIDE SEQUENCE [LARGE SCALE GENOMIC DNA]</scope>
    <source>
        <strain evidence="7 8">DSM 100277</strain>
    </source>
</reference>
<feature type="transmembrane region" description="Helical" evidence="6">
    <location>
        <begin position="27"/>
        <end position="47"/>
    </location>
</feature>
<dbReference type="GO" id="GO:0017089">
    <property type="term" value="F:glycolipid transfer activity"/>
    <property type="evidence" value="ECO:0007669"/>
    <property type="project" value="TreeGrafter"/>
</dbReference>
<dbReference type="HAMAP" id="MF_01915">
    <property type="entry name" value="LPS_assembly_LptC"/>
    <property type="match status" value="1"/>
</dbReference>
<comment type="similarity">
    <text evidence="6">Belongs to the LptC family.</text>
</comment>
<dbReference type="PANTHER" id="PTHR37481">
    <property type="entry name" value="LIPOPOLYSACCHARIDE EXPORT SYSTEM PROTEIN LPTC"/>
    <property type="match status" value="1"/>
</dbReference>
<dbReference type="InterPro" id="IPR052363">
    <property type="entry name" value="LPS_export_LptC"/>
</dbReference>
<organism evidence="7 8">
    <name type="scientific">Halopseudomonas oceani</name>
    <dbReference type="NCBI Taxonomy" id="1708783"/>
    <lineage>
        <taxon>Bacteria</taxon>
        <taxon>Pseudomonadati</taxon>
        <taxon>Pseudomonadota</taxon>
        <taxon>Gammaproteobacteria</taxon>
        <taxon>Pseudomonadales</taxon>
        <taxon>Pseudomonadaceae</taxon>
        <taxon>Halopseudomonas</taxon>
    </lineage>
</organism>
<dbReference type="AlphaFoldDB" id="A0A2P4EQY2"/>
<evidence type="ECO:0000256" key="6">
    <source>
        <dbReference type="HAMAP-Rule" id="MF_01915"/>
    </source>
</evidence>
<dbReference type="GO" id="GO:0015221">
    <property type="term" value="F:lipopolysaccharide transmembrane transporter activity"/>
    <property type="evidence" value="ECO:0007669"/>
    <property type="project" value="InterPro"/>
</dbReference>
<dbReference type="InterPro" id="IPR026265">
    <property type="entry name" value="LptC"/>
</dbReference>
<evidence type="ECO:0000256" key="4">
    <source>
        <dbReference type="ARBA" id="ARBA00022989"/>
    </source>
</evidence>
<evidence type="ECO:0000313" key="8">
    <source>
        <dbReference type="Proteomes" id="UP000243451"/>
    </source>
</evidence>
<evidence type="ECO:0000256" key="2">
    <source>
        <dbReference type="ARBA" id="ARBA00022519"/>
    </source>
</evidence>
<evidence type="ECO:0000256" key="3">
    <source>
        <dbReference type="ARBA" id="ARBA00022692"/>
    </source>
</evidence>
<keyword evidence="1 6" id="KW-1003">Cell membrane</keyword>
<dbReference type="PANTHER" id="PTHR37481:SF1">
    <property type="entry name" value="LIPOPOLYSACCHARIDE EXPORT SYSTEM PROTEIN LPTC"/>
    <property type="match status" value="1"/>
</dbReference>
<accession>A0A2P4EQY2</accession>
<dbReference type="Gene3D" id="2.60.450.10">
    <property type="entry name" value="Lipopolysaccharide (LPS) transport protein A like domain"/>
    <property type="match status" value="1"/>
</dbReference>
<dbReference type="OrthoDB" id="5731914at2"/>
<sequence length="210" mass="23002">MRADHARAGNPRSGTGSIPVNLTLPRYLVVGLLLIAGAALALAVGYWNISPASFKSGAPQQPVDRPDFYIDNARIQMLDEQGKIAYQLTTSHAVHQIDDGSTHLEDPELLFYRGGDPTPWLLKSRQGVVTQRGDRVDLTTDVLLKQNSADARQLTTSALTLFPGRDYAETDQPVKIEAARSVTTAEGMKLFLNDGRLTLLSTVRGQYEVR</sequence>
<keyword evidence="3 6" id="KW-0812">Transmembrane</keyword>
<dbReference type="Proteomes" id="UP000243451">
    <property type="component" value="Unassembled WGS sequence"/>
</dbReference>
<keyword evidence="8" id="KW-1185">Reference proteome</keyword>
<protein>
    <recommendedName>
        <fullName evidence="6">Lipopolysaccharide export system protein LptC</fullName>
    </recommendedName>
</protein>
<evidence type="ECO:0000256" key="5">
    <source>
        <dbReference type="ARBA" id="ARBA00023136"/>
    </source>
</evidence>
<comment type="caution">
    <text evidence="7">The sequence shown here is derived from an EMBL/GenBank/DDBJ whole genome shotgun (WGS) entry which is preliminary data.</text>
</comment>
<dbReference type="InterPro" id="IPR010664">
    <property type="entry name" value="LipoPS_assembly_LptC-rel"/>
</dbReference>
<evidence type="ECO:0000256" key="1">
    <source>
        <dbReference type="ARBA" id="ARBA00022475"/>
    </source>
</evidence>
<comment type="subunit">
    <text evidence="6">Component of the lipopolysaccharide transport and assembly complex. Interacts with LptA and the LptBFG transporter complex.</text>
</comment>
<keyword evidence="5 6" id="KW-0472">Membrane</keyword>
<evidence type="ECO:0000313" key="7">
    <source>
        <dbReference type="EMBL" id="POB01018.1"/>
    </source>
</evidence>
<dbReference type="EMBL" id="PPSK01000026">
    <property type="protein sequence ID" value="POB01018.1"/>
    <property type="molecule type" value="Genomic_DNA"/>
</dbReference>